<comment type="caution">
    <text evidence="1">The sequence shown here is derived from an EMBL/GenBank/DDBJ whole genome shotgun (WGS) entry which is preliminary data.</text>
</comment>
<reference evidence="2" key="1">
    <citation type="journal article" date="2020" name="bioRxiv">
        <title>A rank-normalized archaeal taxonomy based on genome phylogeny resolves widespread incomplete and uneven classifications.</title>
        <authorList>
            <person name="Rinke C."/>
            <person name="Chuvochina M."/>
            <person name="Mussig A.J."/>
            <person name="Chaumeil P.-A."/>
            <person name="Waite D.W."/>
            <person name="Whitman W.B."/>
            <person name="Parks D.H."/>
            <person name="Hugenholtz P."/>
        </authorList>
    </citation>
    <scope>NUCLEOTIDE SEQUENCE [LARGE SCALE GENOMIC DNA]</scope>
</reference>
<name>A0A7J4J1L3_9ARCH</name>
<proteinExistence type="predicted"/>
<protein>
    <recommendedName>
        <fullName evidence="3">Nucleotidyltransferase domain-containing protein</fullName>
    </recommendedName>
</protein>
<dbReference type="EMBL" id="DUGC01000104">
    <property type="protein sequence ID" value="HIH10285.1"/>
    <property type="molecule type" value="Genomic_DNA"/>
</dbReference>
<dbReference type="Proteomes" id="UP000565078">
    <property type="component" value="Unassembled WGS sequence"/>
</dbReference>
<organism evidence="1 2">
    <name type="scientific">Candidatus Iainarchaeum sp</name>
    <dbReference type="NCBI Taxonomy" id="3101447"/>
    <lineage>
        <taxon>Archaea</taxon>
        <taxon>Candidatus Iainarchaeota</taxon>
        <taxon>Candidatus Iainarchaeia</taxon>
        <taxon>Candidatus Iainarchaeales</taxon>
        <taxon>Candidatus Iainarchaeaceae</taxon>
        <taxon>Candidatus Iainarchaeum</taxon>
    </lineage>
</organism>
<dbReference type="AlphaFoldDB" id="A0A7J4J1L3"/>
<accession>A0A7J4J1L3</accession>
<evidence type="ECO:0000313" key="2">
    <source>
        <dbReference type="Proteomes" id="UP000565078"/>
    </source>
</evidence>
<gene>
    <name evidence="1" type="ORF">HA254_06495</name>
</gene>
<evidence type="ECO:0008006" key="3">
    <source>
        <dbReference type="Google" id="ProtNLM"/>
    </source>
</evidence>
<sequence length="52" mass="5735">MISHSKQKWREARKFCNALFATYPKTAQSLIDGVFVFGSVAANMATPNSDTP</sequence>
<evidence type="ECO:0000313" key="1">
    <source>
        <dbReference type="EMBL" id="HIH10285.1"/>
    </source>
</evidence>